<evidence type="ECO:0000256" key="3">
    <source>
        <dbReference type="ARBA" id="ARBA00023163"/>
    </source>
</evidence>
<dbReference type="Gene3D" id="1.10.10.10">
    <property type="entry name" value="Winged helix-like DNA-binding domain superfamily/Winged helix DNA-binding domain"/>
    <property type="match status" value="1"/>
</dbReference>
<organism evidence="5 6">
    <name type="scientific">Butyricimonas hominis</name>
    <dbReference type="NCBI Taxonomy" id="2763032"/>
    <lineage>
        <taxon>Bacteria</taxon>
        <taxon>Pseudomonadati</taxon>
        <taxon>Bacteroidota</taxon>
        <taxon>Bacteroidia</taxon>
        <taxon>Bacteroidales</taxon>
        <taxon>Odoribacteraceae</taxon>
        <taxon>Butyricimonas</taxon>
    </lineage>
</organism>
<keyword evidence="2" id="KW-0238">DNA-binding</keyword>
<dbReference type="InterPro" id="IPR036388">
    <property type="entry name" value="WH-like_DNA-bd_sf"/>
</dbReference>
<dbReference type="Pfam" id="PF01047">
    <property type="entry name" value="MarR"/>
    <property type="match status" value="1"/>
</dbReference>
<name>A0ABR7D448_9BACT</name>
<comment type="caution">
    <text evidence="5">The sequence shown here is derived from an EMBL/GenBank/DDBJ whole genome shotgun (WGS) entry which is preliminary data.</text>
</comment>
<evidence type="ECO:0000313" key="6">
    <source>
        <dbReference type="Proteomes" id="UP000646484"/>
    </source>
</evidence>
<dbReference type="PANTHER" id="PTHR42756:SF1">
    <property type="entry name" value="TRANSCRIPTIONAL REPRESSOR OF EMRAB OPERON"/>
    <property type="match status" value="1"/>
</dbReference>
<dbReference type="InterPro" id="IPR036390">
    <property type="entry name" value="WH_DNA-bd_sf"/>
</dbReference>
<keyword evidence="6" id="KW-1185">Reference proteome</keyword>
<reference evidence="5 6" key="1">
    <citation type="submission" date="2020-08" db="EMBL/GenBank/DDBJ databases">
        <title>Genome public.</title>
        <authorList>
            <person name="Liu C."/>
            <person name="Sun Q."/>
        </authorList>
    </citation>
    <scope>NUCLEOTIDE SEQUENCE [LARGE SCALE GENOMIC DNA]</scope>
    <source>
        <strain evidence="5 6">NSJ-56</strain>
    </source>
</reference>
<accession>A0ABR7D448</accession>
<sequence>MDTLCKIRDMYRAIAEFEARFEKVYQLGLNEGMVLCCLSRMEKLSSGEIAEQLNLTNSNTSKVIKSMESKGFIRRTIGDNDKRQMNFSLTSEGEMKIREIEGGSIEIPELLKKLL</sequence>
<dbReference type="SMART" id="SM00347">
    <property type="entry name" value="HTH_MARR"/>
    <property type="match status" value="1"/>
</dbReference>
<dbReference type="PANTHER" id="PTHR42756">
    <property type="entry name" value="TRANSCRIPTIONAL REGULATOR, MARR"/>
    <property type="match status" value="1"/>
</dbReference>
<evidence type="ECO:0000313" key="5">
    <source>
        <dbReference type="EMBL" id="MBC5622728.1"/>
    </source>
</evidence>
<dbReference type="Proteomes" id="UP000646484">
    <property type="component" value="Unassembled WGS sequence"/>
</dbReference>
<proteinExistence type="predicted"/>
<evidence type="ECO:0000259" key="4">
    <source>
        <dbReference type="PROSITE" id="PS50995"/>
    </source>
</evidence>
<dbReference type="EMBL" id="JACOOH010000007">
    <property type="protein sequence ID" value="MBC5622728.1"/>
    <property type="molecule type" value="Genomic_DNA"/>
</dbReference>
<gene>
    <name evidence="5" type="ORF">H8S64_16670</name>
</gene>
<keyword evidence="1" id="KW-0805">Transcription regulation</keyword>
<evidence type="ECO:0000256" key="1">
    <source>
        <dbReference type="ARBA" id="ARBA00023015"/>
    </source>
</evidence>
<protein>
    <submittedName>
        <fullName evidence="5">MarR family transcriptional regulator</fullName>
    </submittedName>
</protein>
<feature type="domain" description="HTH marR-type" evidence="4">
    <location>
        <begin position="1"/>
        <end position="115"/>
    </location>
</feature>
<keyword evidence="3" id="KW-0804">Transcription</keyword>
<dbReference type="PROSITE" id="PS50995">
    <property type="entry name" value="HTH_MARR_2"/>
    <property type="match status" value="1"/>
</dbReference>
<dbReference type="RefSeq" id="WP_099289795.1">
    <property type="nucleotide sequence ID" value="NZ_JACOOH010000007.1"/>
</dbReference>
<dbReference type="SUPFAM" id="SSF46785">
    <property type="entry name" value="Winged helix' DNA-binding domain"/>
    <property type="match status" value="1"/>
</dbReference>
<dbReference type="PRINTS" id="PR00598">
    <property type="entry name" value="HTHMARR"/>
</dbReference>
<evidence type="ECO:0000256" key="2">
    <source>
        <dbReference type="ARBA" id="ARBA00023125"/>
    </source>
</evidence>
<dbReference type="InterPro" id="IPR000835">
    <property type="entry name" value="HTH_MarR-typ"/>
</dbReference>